<reference evidence="7 8" key="1">
    <citation type="submission" date="2022-10" db="EMBL/GenBank/DDBJ databases">
        <title>The complete genomes of actinobacterial strains from the NBC collection.</title>
        <authorList>
            <person name="Joergensen T.S."/>
            <person name="Alvarez Arevalo M."/>
            <person name="Sterndorff E.B."/>
            <person name="Faurdal D."/>
            <person name="Vuksanovic O."/>
            <person name="Mourched A.-S."/>
            <person name="Charusanti P."/>
            <person name="Shaw S."/>
            <person name="Blin K."/>
            <person name="Weber T."/>
        </authorList>
    </citation>
    <scope>NUCLEOTIDE SEQUENCE [LARGE SCALE GENOMIC DNA]</scope>
    <source>
        <strain evidence="7 8">NBC 01769</strain>
    </source>
</reference>
<comment type="subcellular location">
    <subcellularLocation>
        <location evidence="1">Cell membrane</location>
        <topology evidence="1">Multi-pass membrane protein</topology>
    </subcellularLocation>
</comment>
<feature type="transmembrane region" description="Helical" evidence="6">
    <location>
        <begin position="65"/>
        <end position="84"/>
    </location>
</feature>
<gene>
    <name evidence="7" type="ORF">OIE64_21310</name>
</gene>
<keyword evidence="3 6" id="KW-0812">Transmembrane</keyword>
<evidence type="ECO:0000313" key="8">
    <source>
        <dbReference type="Proteomes" id="UP001330827"/>
    </source>
</evidence>
<evidence type="ECO:0000256" key="5">
    <source>
        <dbReference type="ARBA" id="ARBA00023136"/>
    </source>
</evidence>
<dbReference type="PANTHER" id="PTHR30086">
    <property type="entry name" value="ARGININE EXPORTER PROTEIN ARGO"/>
    <property type="match status" value="1"/>
</dbReference>
<evidence type="ECO:0000256" key="2">
    <source>
        <dbReference type="ARBA" id="ARBA00022475"/>
    </source>
</evidence>
<dbReference type="Proteomes" id="UP001330827">
    <property type="component" value="Chromosome"/>
</dbReference>
<evidence type="ECO:0000256" key="1">
    <source>
        <dbReference type="ARBA" id="ARBA00004651"/>
    </source>
</evidence>
<evidence type="ECO:0000256" key="3">
    <source>
        <dbReference type="ARBA" id="ARBA00022692"/>
    </source>
</evidence>
<dbReference type="EMBL" id="CP109114">
    <property type="protein sequence ID" value="WSC15121.1"/>
    <property type="molecule type" value="Genomic_DNA"/>
</dbReference>
<keyword evidence="5 6" id="KW-0472">Membrane</keyword>
<sequence length="207" mass="21541">MVTLLCATVLSCALVVLTPGPGVLMVLHIGASSGRRPSAFFVVGHLAGDLIWAALALIALRWVQLISPTFFTILTLASALYLAYLGARALVAAQAPQAVIALADSRVVLQGVAFGMTNPKSYPVTFAIFAAVLGDRVELLTVSTIPLFVAASALGCLAAGMLLAWFSGLGAVRRFYNKSAPRLGRGVALVFFAFAAWSLAHLIAPSA</sequence>
<proteinExistence type="predicted"/>
<keyword evidence="8" id="KW-1185">Reference proteome</keyword>
<evidence type="ECO:0000313" key="7">
    <source>
        <dbReference type="EMBL" id="WSC15121.1"/>
    </source>
</evidence>
<evidence type="ECO:0000256" key="4">
    <source>
        <dbReference type="ARBA" id="ARBA00022989"/>
    </source>
</evidence>
<accession>A0ABZ1G756</accession>
<evidence type="ECO:0000256" key="6">
    <source>
        <dbReference type="SAM" id="Phobius"/>
    </source>
</evidence>
<feature type="transmembrane region" description="Helical" evidence="6">
    <location>
        <begin position="38"/>
        <end position="58"/>
    </location>
</feature>
<organism evidence="7 8">
    <name type="scientific">Streptomyces brevispora</name>
    <dbReference type="NCBI Taxonomy" id="887462"/>
    <lineage>
        <taxon>Bacteria</taxon>
        <taxon>Bacillati</taxon>
        <taxon>Actinomycetota</taxon>
        <taxon>Actinomycetes</taxon>
        <taxon>Kitasatosporales</taxon>
        <taxon>Streptomycetaceae</taxon>
        <taxon>Streptomyces</taxon>
    </lineage>
</organism>
<feature type="transmembrane region" description="Helical" evidence="6">
    <location>
        <begin position="186"/>
        <end position="204"/>
    </location>
</feature>
<dbReference type="Pfam" id="PF01810">
    <property type="entry name" value="LysE"/>
    <property type="match status" value="1"/>
</dbReference>
<dbReference type="PANTHER" id="PTHR30086:SF20">
    <property type="entry name" value="ARGININE EXPORTER PROTEIN ARGO-RELATED"/>
    <property type="match status" value="1"/>
</dbReference>
<keyword evidence="4 6" id="KW-1133">Transmembrane helix</keyword>
<keyword evidence="2" id="KW-1003">Cell membrane</keyword>
<dbReference type="InterPro" id="IPR001123">
    <property type="entry name" value="LeuE-type"/>
</dbReference>
<dbReference type="RefSeq" id="WP_260147640.1">
    <property type="nucleotide sequence ID" value="NZ_CP109114.1"/>
</dbReference>
<feature type="transmembrane region" description="Helical" evidence="6">
    <location>
        <begin position="145"/>
        <end position="166"/>
    </location>
</feature>
<name>A0ABZ1G756_9ACTN</name>
<protein>
    <submittedName>
        <fullName evidence="7">LysE family transporter</fullName>
    </submittedName>
</protein>